<reference evidence="2" key="1">
    <citation type="submission" date="2003-08" db="EMBL/GenBank/DDBJ databases">
        <authorList>
            <person name="Birren B."/>
            <person name="Nusbaum C."/>
            <person name="Abebe A."/>
            <person name="Abouelleil A."/>
            <person name="Adekoya E."/>
            <person name="Ait-zahra M."/>
            <person name="Allen N."/>
            <person name="Allen T."/>
            <person name="An P."/>
            <person name="Anderson M."/>
            <person name="Anderson S."/>
            <person name="Arachchi H."/>
            <person name="Armbruster J."/>
            <person name="Bachantsang P."/>
            <person name="Baldwin J."/>
            <person name="Barry A."/>
            <person name="Bayul T."/>
            <person name="Blitshsteyn B."/>
            <person name="Bloom T."/>
            <person name="Blye J."/>
            <person name="Boguslavskiy L."/>
            <person name="Borowsky M."/>
            <person name="Boukhgalter B."/>
            <person name="Brunache A."/>
            <person name="Butler J."/>
            <person name="Calixte N."/>
            <person name="Calvo S."/>
            <person name="Camarata J."/>
            <person name="Campo K."/>
            <person name="Chang J."/>
            <person name="Cheshatsang Y."/>
            <person name="Citroen M."/>
            <person name="Collymore A."/>
            <person name="Considine T."/>
            <person name="Cook A."/>
            <person name="Cooke P."/>
            <person name="Corum B."/>
            <person name="Cuomo C."/>
            <person name="David R."/>
            <person name="Dawoe T."/>
            <person name="Degray S."/>
            <person name="Dodge S."/>
            <person name="Dooley K."/>
            <person name="Dorje P."/>
            <person name="Dorjee K."/>
            <person name="Dorris L."/>
            <person name="Duffey N."/>
            <person name="Dupes A."/>
            <person name="Elkins T."/>
            <person name="Engels R."/>
            <person name="Erickson J."/>
            <person name="Farina A."/>
            <person name="Faro S."/>
            <person name="Ferreira P."/>
            <person name="Fischer H."/>
            <person name="Fitzgerald M."/>
            <person name="Foley K."/>
            <person name="Gage D."/>
            <person name="Galagan J."/>
            <person name="Gearin G."/>
            <person name="Gnerre S."/>
            <person name="Gnirke A."/>
            <person name="Goyette A."/>
            <person name="Graham J."/>
            <person name="Grandbois E."/>
            <person name="Gyaltsen K."/>
            <person name="Hafez N."/>
            <person name="Hagopian D."/>
            <person name="Hagos B."/>
            <person name="Hall J."/>
            <person name="Hatcher B."/>
            <person name="Heller A."/>
            <person name="Higgins H."/>
            <person name="Honan T."/>
            <person name="Horn A."/>
            <person name="Houde N."/>
            <person name="Hughes L."/>
            <person name="Hulme W."/>
            <person name="Husby E."/>
            <person name="Iliev I."/>
            <person name="Jaffe D."/>
            <person name="Jones C."/>
            <person name="Kamal M."/>
            <person name="Kamat A."/>
            <person name="Kamvysselis M."/>
            <person name="Karlsson E."/>
            <person name="Kells C."/>
            <person name="Kieu A."/>
            <person name="Kisner P."/>
            <person name="Kodira C."/>
            <person name="Kulbokas E."/>
            <person name="Labutti K."/>
            <person name="Lama D."/>
            <person name="Landers T."/>
            <person name="Leger J."/>
            <person name="Levine S."/>
            <person name="Lewis D."/>
            <person name="Lewis T."/>
            <person name="Lindblad-toh K."/>
            <person name="Liu X."/>
            <person name="Lokyitsang T."/>
            <person name="Lokyitsang Y."/>
            <person name="Lucien O."/>
            <person name="Lui A."/>
            <person name="Ma L.J."/>
            <person name="Mabbitt R."/>
            <person name="Macdonald J."/>
            <person name="Maclean C."/>
            <person name="Major J."/>
            <person name="Manning J."/>
            <person name="Marabella R."/>
            <person name="Maru K."/>
            <person name="Matthews C."/>
            <person name="Mauceli E."/>
            <person name="Mccarthy M."/>
            <person name="Mcdonough S."/>
            <person name="Mcghee T."/>
            <person name="Meldrim J."/>
            <person name="Meneus L."/>
            <person name="Mesirov J."/>
            <person name="Mihalev A."/>
            <person name="Mihova T."/>
            <person name="Mikkelsen T."/>
            <person name="Mlenga V."/>
            <person name="Moru K."/>
            <person name="Mozes J."/>
            <person name="Mulrain L."/>
            <person name="Munson G."/>
            <person name="Naylor J."/>
            <person name="Newes C."/>
            <person name="Nguyen C."/>
            <person name="Nguyen N."/>
            <person name="Nguyen T."/>
            <person name="Nicol R."/>
            <person name="Nielsen C."/>
            <person name="Nizzari M."/>
            <person name="Norbu C."/>
            <person name="Norbu N."/>
            <person name="O'donnell P."/>
            <person name="Okoawo O."/>
            <person name="O'leary S."/>
            <person name="Omotosho B."/>
            <person name="O'neill K."/>
            <person name="Osman S."/>
            <person name="Parker S."/>
            <person name="Perrin D."/>
            <person name="Phunkhang P."/>
            <person name="Piqani B."/>
            <person name="Purcell S."/>
            <person name="Rachupka T."/>
            <person name="Ramasamy U."/>
            <person name="Rameau R."/>
            <person name="Ray V."/>
            <person name="Raymond C."/>
            <person name="Retta R."/>
            <person name="Richardson S."/>
            <person name="Rise C."/>
            <person name="Rodriguez J."/>
            <person name="Rogers J."/>
            <person name="Rogov P."/>
            <person name="Rutman M."/>
            <person name="Schupbach R."/>
            <person name="Seaman C."/>
            <person name="Settipalli S."/>
            <person name="Sharpe T."/>
            <person name="Sheridan J."/>
            <person name="Sherpa N."/>
            <person name="Shi J."/>
            <person name="Smirnov S."/>
            <person name="Smith C."/>
            <person name="Sougnez C."/>
            <person name="Spencer B."/>
            <person name="Stalker J."/>
            <person name="Stange-thomann N."/>
            <person name="Stavropoulos S."/>
            <person name="Stetson K."/>
            <person name="Stone C."/>
            <person name="Stone S."/>
            <person name="Stubbs M."/>
            <person name="Talamas J."/>
            <person name="Tchuinga P."/>
            <person name="Tenzing P."/>
            <person name="Tesfaye S."/>
            <person name="Theodore J."/>
            <person name="Thoulutsang Y."/>
            <person name="Topham K."/>
            <person name="Towey S."/>
            <person name="Tsamla T."/>
            <person name="Tsomo N."/>
            <person name="Vallee D."/>
            <person name="Vassiliev H."/>
            <person name="Venkataraman V."/>
            <person name="Vinson J."/>
            <person name="Vo A."/>
            <person name="Wade C."/>
            <person name="Wang S."/>
            <person name="Wangchuk T."/>
            <person name="Wangdi T."/>
            <person name="Whittaker C."/>
            <person name="Wilkinson J."/>
            <person name="Wu Y."/>
            <person name="Wyman D."/>
            <person name="Yadav S."/>
            <person name="Yang S."/>
            <person name="Yang X."/>
            <person name="Yeager S."/>
            <person name="Yee E."/>
            <person name="Young G."/>
            <person name="Zainoun J."/>
            <person name="Zembeck L."/>
            <person name="Zimmer A."/>
            <person name="Zody M."/>
            <person name="Lander E."/>
        </authorList>
    </citation>
    <scope>NUCLEOTIDE SEQUENCE [LARGE SCALE GENOMIC DNA]</scope>
</reference>
<dbReference type="PANTHER" id="PTHR48424:SF3">
    <property type="entry name" value="DYNEIN LIGHT CHAIN-RELATED"/>
    <property type="match status" value="1"/>
</dbReference>
<keyword evidence="2" id="KW-1185">Reference proteome</keyword>
<organism evidence="1 2">
    <name type="scientific">Ciona savignyi</name>
    <name type="common">Pacific transparent sea squirt</name>
    <dbReference type="NCBI Taxonomy" id="51511"/>
    <lineage>
        <taxon>Eukaryota</taxon>
        <taxon>Metazoa</taxon>
        <taxon>Chordata</taxon>
        <taxon>Tunicata</taxon>
        <taxon>Ascidiacea</taxon>
        <taxon>Phlebobranchia</taxon>
        <taxon>Cionidae</taxon>
        <taxon>Ciona</taxon>
    </lineage>
</organism>
<reference evidence="1" key="3">
    <citation type="submission" date="2025-09" db="UniProtKB">
        <authorList>
            <consortium name="Ensembl"/>
        </authorList>
    </citation>
    <scope>IDENTIFICATION</scope>
</reference>
<dbReference type="PANTHER" id="PTHR48424">
    <property type="entry name" value="DYNEIN LIGHT CHAIN-RELATED"/>
    <property type="match status" value="1"/>
</dbReference>
<reference evidence="1" key="2">
    <citation type="submission" date="2025-08" db="UniProtKB">
        <authorList>
            <consortium name="Ensembl"/>
        </authorList>
    </citation>
    <scope>IDENTIFICATION</scope>
</reference>
<dbReference type="HOGENOM" id="CLU_2885079_0_0_1"/>
<evidence type="ECO:0000313" key="2">
    <source>
        <dbReference type="Proteomes" id="UP000007875"/>
    </source>
</evidence>
<accession>H2Z8T4</accession>
<protein>
    <submittedName>
        <fullName evidence="1">Uncharacterized protein</fullName>
    </submittedName>
</protein>
<dbReference type="AlphaFoldDB" id="H2Z8T4"/>
<proteinExistence type="predicted"/>
<dbReference type="InParanoid" id="H2Z8T4"/>
<dbReference type="Proteomes" id="UP000007875">
    <property type="component" value="Unassembled WGS sequence"/>
</dbReference>
<dbReference type="Ensembl" id="ENSCSAVT00000014160.1">
    <property type="protein sequence ID" value="ENSCSAVP00000013999.1"/>
    <property type="gene ID" value="ENSCSAVG00000008206.1"/>
</dbReference>
<name>H2Z8T4_CIOSA</name>
<sequence>MLSFMGDIAAKVSTTDAMPGWVVLFVKFLLDICRNIFLDVVLLQRLLHNLLHLVACLRPCRHF</sequence>
<evidence type="ECO:0000313" key="1">
    <source>
        <dbReference type="Ensembl" id="ENSCSAVP00000013999.1"/>
    </source>
</evidence>